<dbReference type="Proteomes" id="UP000680067">
    <property type="component" value="Unassembled WGS sequence"/>
</dbReference>
<evidence type="ECO:0000313" key="9">
    <source>
        <dbReference type="Proteomes" id="UP000680067"/>
    </source>
</evidence>
<evidence type="ECO:0000256" key="5">
    <source>
        <dbReference type="ARBA" id="ARBA00023136"/>
    </source>
</evidence>
<dbReference type="PANTHER" id="PTHR33406:SF13">
    <property type="entry name" value="MEMBRANE PROTEIN YDFJ"/>
    <property type="match status" value="1"/>
</dbReference>
<accession>A0A941DND3</accession>
<evidence type="ECO:0000256" key="3">
    <source>
        <dbReference type="ARBA" id="ARBA00022692"/>
    </source>
</evidence>
<dbReference type="PROSITE" id="PS50156">
    <property type="entry name" value="SSD"/>
    <property type="match status" value="1"/>
</dbReference>
<comment type="subcellular location">
    <subcellularLocation>
        <location evidence="1">Cell membrane</location>
        <topology evidence="1">Multi-pass membrane protein</topology>
    </subcellularLocation>
</comment>
<dbReference type="InterPro" id="IPR033399">
    <property type="entry name" value="TP_0789-like"/>
</dbReference>
<evidence type="ECO:0000256" key="2">
    <source>
        <dbReference type="ARBA" id="ARBA00022475"/>
    </source>
</evidence>
<protein>
    <submittedName>
        <fullName evidence="8">Outer membrane lipoprotein-sorting protein</fullName>
    </submittedName>
</protein>
<organism evidence="8 9">
    <name type="scientific">Undibacterium luofuense</name>
    <dbReference type="NCBI Taxonomy" id="2828733"/>
    <lineage>
        <taxon>Bacteria</taxon>
        <taxon>Pseudomonadati</taxon>
        <taxon>Pseudomonadota</taxon>
        <taxon>Betaproteobacteria</taxon>
        <taxon>Burkholderiales</taxon>
        <taxon>Oxalobacteraceae</taxon>
        <taxon>Undibacterium</taxon>
    </lineage>
</organism>
<evidence type="ECO:0000256" key="6">
    <source>
        <dbReference type="SAM" id="Phobius"/>
    </source>
</evidence>
<feature type="transmembrane region" description="Helical" evidence="6">
    <location>
        <begin position="314"/>
        <end position="342"/>
    </location>
</feature>
<comment type="caution">
    <text evidence="8">The sequence shown here is derived from an EMBL/GenBank/DDBJ whole genome shotgun (WGS) entry which is preliminary data.</text>
</comment>
<dbReference type="InterPro" id="IPR050545">
    <property type="entry name" value="Mycobact_MmpL"/>
</dbReference>
<feature type="domain" description="SSD" evidence="7">
    <location>
        <begin position="245"/>
        <end position="376"/>
    </location>
</feature>
<reference evidence="8" key="1">
    <citation type="submission" date="2021-04" db="EMBL/GenBank/DDBJ databases">
        <title>novel species isolated from subtropical streams in China.</title>
        <authorList>
            <person name="Lu H."/>
        </authorList>
    </citation>
    <scope>NUCLEOTIDE SEQUENCE</scope>
    <source>
        <strain evidence="8">LFS511W</strain>
    </source>
</reference>
<dbReference type="GO" id="GO:0005886">
    <property type="term" value="C:plasma membrane"/>
    <property type="evidence" value="ECO:0007669"/>
    <property type="project" value="UniProtKB-SubCell"/>
</dbReference>
<feature type="transmembrane region" description="Helical" evidence="6">
    <location>
        <begin position="741"/>
        <end position="761"/>
    </location>
</feature>
<keyword evidence="3 6" id="KW-0812">Transmembrane</keyword>
<keyword evidence="9" id="KW-1185">Reference proteome</keyword>
<feature type="transmembrane region" description="Helical" evidence="6">
    <location>
        <begin position="348"/>
        <end position="370"/>
    </location>
</feature>
<dbReference type="RefSeq" id="WP_212687278.1">
    <property type="nucleotide sequence ID" value="NZ_JAGSPN010000004.1"/>
</dbReference>
<dbReference type="InterPro" id="IPR000731">
    <property type="entry name" value="SSD"/>
</dbReference>
<dbReference type="PANTHER" id="PTHR33406">
    <property type="entry name" value="MEMBRANE PROTEIN MJ1562-RELATED"/>
    <property type="match status" value="1"/>
</dbReference>
<evidence type="ECO:0000259" key="7">
    <source>
        <dbReference type="PROSITE" id="PS50156"/>
    </source>
</evidence>
<dbReference type="Pfam" id="PF17131">
    <property type="entry name" value="LolA_like"/>
    <property type="match status" value="1"/>
</dbReference>
<dbReference type="SUPFAM" id="SSF82866">
    <property type="entry name" value="Multidrug efflux transporter AcrB transmembrane domain"/>
    <property type="match status" value="2"/>
</dbReference>
<evidence type="ECO:0000256" key="4">
    <source>
        <dbReference type="ARBA" id="ARBA00022989"/>
    </source>
</evidence>
<keyword evidence="2" id="KW-1003">Cell membrane</keyword>
<proteinExistence type="predicted"/>
<keyword evidence="8" id="KW-0449">Lipoprotein</keyword>
<feature type="transmembrane region" description="Helical" evidence="6">
    <location>
        <begin position="616"/>
        <end position="634"/>
    </location>
</feature>
<evidence type="ECO:0000256" key="1">
    <source>
        <dbReference type="ARBA" id="ARBA00004651"/>
    </source>
</evidence>
<keyword evidence="5 6" id="KW-0472">Membrane</keyword>
<dbReference type="CDD" id="cd16329">
    <property type="entry name" value="LolA_like"/>
    <property type="match status" value="1"/>
</dbReference>
<dbReference type="AlphaFoldDB" id="A0A941DND3"/>
<keyword evidence="4 6" id="KW-1133">Transmembrane helix</keyword>
<feature type="transmembrane region" description="Helical" evidence="6">
    <location>
        <begin position="782"/>
        <end position="800"/>
    </location>
</feature>
<feature type="transmembrane region" description="Helical" evidence="6">
    <location>
        <begin position="671"/>
        <end position="689"/>
    </location>
</feature>
<feature type="transmembrane region" description="Helical" evidence="6">
    <location>
        <begin position="715"/>
        <end position="735"/>
    </location>
</feature>
<feature type="transmembrane region" description="Helical" evidence="6">
    <location>
        <begin position="12"/>
        <end position="33"/>
    </location>
</feature>
<dbReference type="Gene3D" id="1.20.1640.10">
    <property type="entry name" value="Multidrug efflux transporter AcrB transmembrane domain"/>
    <property type="match status" value="2"/>
</dbReference>
<name>A0A941DND3_9BURK</name>
<gene>
    <name evidence="8" type="ORF">KDM89_07230</name>
</gene>
<feature type="transmembrane region" description="Helical" evidence="6">
    <location>
        <begin position="641"/>
        <end position="665"/>
    </location>
</feature>
<dbReference type="EMBL" id="JAGSPN010000004">
    <property type="protein sequence ID" value="MBR7781926.1"/>
    <property type="molecule type" value="Genomic_DNA"/>
</dbReference>
<feature type="transmembrane region" description="Helical" evidence="6">
    <location>
        <begin position="242"/>
        <end position="261"/>
    </location>
</feature>
<dbReference type="Gene3D" id="2.50.20.10">
    <property type="entry name" value="Lipoprotein localisation LolA/LolB/LppX"/>
    <property type="match status" value="1"/>
</dbReference>
<evidence type="ECO:0000313" key="8">
    <source>
        <dbReference type="EMBL" id="MBR7781926.1"/>
    </source>
</evidence>
<sequence length="1046" mass="114520">MTRYAQWLLRYRIAVIAVTLVVTGVLGFFGAGLKVIIDPATLAPQGHPYIQATNHVDKVFGSKYLMLIGISAREGDVFQPAVLESVERITRKLETLEGVNKSTLLSLAARPAKAIRGVDDGLEVKPLLEKTRLSPDEIAQMKAALAANPVYQQTVVSADYKTAAIMVELKERSDGFQKMVEPVKAVVEAEAGKDVVVTFGGNPVYLDQTEKFAERINILFPIALLVIGLLHFEAFRTKQGLILPLVTALMAVMWATGMMGMSGQQMDIFNSPTPILILAIAAGHAVQLLKRYYEEYELLRKIENMSPVAANREAVIRSLAGVGPVMMIAGGVAALGFFSLLVFEIESIRAFGIFTGSGVLSAVVLEMTFIPAVRSMLKPPSDADRATEKKLRIWDRIPRWIAEQVISPARRNIVFASLAALLVVFGVGMNKVVVDNATKNFFAEDLTVQKDDDFLNRQLGGTNSLYIMVEGKSEDTLKDPAVLKAIESTQRYAESQEYVGKTLSIVDYLKRMNRAMHADQAQFDQLPESRELISQYLLLYSISGEPGDFDSVVDTQYKAGKITILLKTGSNAYIKQLVNNLQAHTQKAFGPDIKVSFGGDVAQTIALTDTMVKGKILNIVQIALAIFVVSALAFRSFTAGFIVLLPLVMAVAAVFGVMGMFGIPLNIPNSLISAMAVGIGADYAIYLLYRMREQVASGQDDATATRETLATAGKAALFVATAVAGGYGVLALSFGYNVHKWLSLFIVLAMVVSAWASLTLVPGTLLMMKPRFIFESHRQRPWWQLLIALGLGSALLLSVARMAHAETLTPAEIMRKNLAATKVRDSVAEATFTLTAKDGSTRVRKTTGYTRLQANGNDNMRLVRFNAPADIKGTASLLIERSGADDDMWIYLPALGKVRRLSASNKKDAFVGTDFSYADVIGYKVDEWKHKLLREENVDGVAHYVIESLPETAQITSQTGYSRRISWVRKDNFVASKGEAYDAGGQLLKKFIQSEIRAAGSNGKWQAMLSEAENVQTGHKTSIRLQEFKADQNVAESLFTARELEK</sequence>
<feature type="transmembrane region" description="Helical" evidence="6">
    <location>
        <begin position="218"/>
        <end position="235"/>
    </location>
</feature>
<dbReference type="InterPro" id="IPR004869">
    <property type="entry name" value="MMPL_dom"/>
</dbReference>
<dbReference type="Pfam" id="PF03176">
    <property type="entry name" value="MMPL"/>
    <property type="match status" value="2"/>
</dbReference>